<dbReference type="Proteomes" id="UP000030902">
    <property type="component" value="Chromosome"/>
</dbReference>
<feature type="compositionally biased region" description="Polar residues" evidence="1">
    <location>
        <begin position="67"/>
        <end position="83"/>
    </location>
</feature>
<reference evidence="2 3" key="1">
    <citation type="journal article" date="2015" name="Proc. Natl. Acad. Sci. U.S.A.">
        <title>Cultivation of a human-associated TM7 phylotype reveals a reduced genome and epibiotic parasitic lifestyle.</title>
        <authorList>
            <person name="He X."/>
            <person name="McLean J.S."/>
            <person name="Edlund A."/>
            <person name="Yooseph S."/>
            <person name="Hall A.P."/>
            <person name="Liu S.Y."/>
            <person name="Dorrestein P.C."/>
            <person name="Esquenazi E."/>
            <person name="Hunter R.C."/>
            <person name="Cheng G."/>
            <person name="Nelson K.E."/>
            <person name="Lux R."/>
            <person name="Shi W."/>
        </authorList>
    </citation>
    <scope>NUCLEOTIDE SEQUENCE [LARGE SCALE GENOMIC DNA]</scope>
    <source>
        <strain evidence="2 3">TM7x</strain>
    </source>
</reference>
<name>A0A6S4GQS5_9BACT</name>
<keyword evidence="3" id="KW-1185">Reference proteome</keyword>
<dbReference type="AlphaFoldDB" id="A0A6S4GQS5"/>
<accession>A0A6S4GQS5</accession>
<protein>
    <submittedName>
        <fullName evidence="2">Uncharacterized protein</fullName>
    </submittedName>
</protein>
<proteinExistence type="predicted"/>
<feature type="region of interest" description="Disordered" evidence="1">
    <location>
        <begin position="46"/>
        <end position="97"/>
    </location>
</feature>
<evidence type="ECO:0000313" key="2">
    <source>
        <dbReference type="EMBL" id="AJA06685.1"/>
    </source>
</evidence>
<dbReference type="KEGG" id="sox:TM7x_00150"/>
<dbReference type="RefSeq" id="WP_039326729.1">
    <property type="nucleotide sequence ID" value="NZ_CP007496.1"/>
</dbReference>
<organism evidence="2 3">
    <name type="scientific">Candidatus Nanosynbacter lyticus</name>
    <dbReference type="NCBI Taxonomy" id="2093824"/>
    <lineage>
        <taxon>Bacteria</taxon>
        <taxon>Candidatus Saccharimonadota</taxon>
        <taxon>Candidatus Saccharimonadia</taxon>
        <taxon>Candidatus Nanosynbacterales</taxon>
        <taxon>Candidatus Nanosynbacteraceae</taxon>
        <taxon>Candidatus Nanosynbacter</taxon>
    </lineage>
</organism>
<evidence type="ECO:0000256" key="1">
    <source>
        <dbReference type="SAM" id="MobiDB-lite"/>
    </source>
</evidence>
<evidence type="ECO:0000313" key="3">
    <source>
        <dbReference type="Proteomes" id="UP000030902"/>
    </source>
</evidence>
<feature type="compositionally biased region" description="Basic and acidic residues" evidence="1">
    <location>
        <begin position="46"/>
        <end position="66"/>
    </location>
</feature>
<sequence length="113" mass="12860">MNLVQQFFTATAMLVSLNVAFSIFIHDTNIDKAFLSSWKMYSVHGDVESDGKMPETNPHTHPEHSDLSNVLKESSARPRTTPRNNDKKRLRQKYAARGQHTFDGYHLDLDAVS</sequence>
<dbReference type="EMBL" id="CP007496">
    <property type="protein sequence ID" value="AJA06685.1"/>
    <property type="molecule type" value="Genomic_DNA"/>
</dbReference>
<gene>
    <name evidence="2" type="ORF">TM7x_00150</name>
</gene>